<sequence>KQPEEALKQCKYVLARNVRDGKALYREAQAYEQMGRTIEAVQSLRRLLAVDRTNRAGKEAMARLMADAVHQTQAG</sequence>
<feature type="non-terminal residue" evidence="1">
    <location>
        <position position="75"/>
    </location>
</feature>
<proteinExistence type="predicted"/>
<dbReference type="OrthoDB" id="532682at2759"/>
<dbReference type="Pfam" id="PF14559">
    <property type="entry name" value="TPR_19"/>
    <property type="match status" value="1"/>
</dbReference>
<evidence type="ECO:0000313" key="2">
    <source>
        <dbReference type="Proteomes" id="UP000054560"/>
    </source>
</evidence>
<dbReference type="EMBL" id="KQ250559">
    <property type="protein sequence ID" value="KNC70651.1"/>
    <property type="molecule type" value="Genomic_DNA"/>
</dbReference>
<name>A0A0L0F209_9EUKA</name>
<keyword evidence="2" id="KW-1185">Reference proteome</keyword>
<protein>
    <submittedName>
        <fullName evidence="1">Uncharacterized protein</fullName>
    </submittedName>
</protein>
<gene>
    <name evidence="1" type="ORF">SARC_16820</name>
</gene>
<feature type="non-terminal residue" evidence="1">
    <location>
        <position position="1"/>
    </location>
</feature>
<reference evidence="1 2" key="1">
    <citation type="submission" date="2011-02" db="EMBL/GenBank/DDBJ databases">
        <title>The Genome Sequence of Sphaeroforma arctica JP610.</title>
        <authorList>
            <consortium name="The Broad Institute Genome Sequencing Platform"/>
            <person name="Russ C."/>
            <person name="Cuomo C."/>
            <person name="Young S.K."/>
            <person name="Zeng Q."/>
            <person name="Gargeya S."/>
            <person name="Alvarado L."/>
            <person name="Berlin A."/>
            <person name="Chapman S.B."/>
            <person name="Chen Z."/>
            <person name="Freedman E."/>
            <person name="Gellesch M."/>
            <person name="Goldberg J."/>
            <person name="Griggs A."/>
            <person name="Gujja S."/>
            <person name="Heilman E."/>
            <person name="Heiman D."/>
            <person name="Howarth C."/>
            <person name="Mehta T."/>
            <person name="Neiman D."/>
            <person name="Pearson M."/>
            <person name="Roberts A."/>
            <person name="Saif S."/>
            <person name="Shea T."/>
            <person name="Shenoy N."/>
            <person name="Sisk P."/>
            <person name="Stolte C."/>
            <person name="Sykes S."/>
            <person name="White J."/>
            <person name="Yandava C."/>
            <person name="Burger G."/>
            <person name="Gray M.W."/>
            <person name="Holland P.W.H."/>
            <person name="King N."/>
            <person name="Lang F.B.F."/>
            <person name="Roger A.J."/>
            <person name="Ruiz-Trillo I."/>
            <person name="Haas B."/>
            <person name="Nusbaum C."/>
            <person name="Birren B."/>
        </authorList>
    </citation>
    <scope>NUCLEOTIDE SEQUENCE [LARGE SCALE GENOMIC DNA]</scope>
    <source>
        <strain evidence="1 2">JP610</strain>
    </source>
</reference>
<accession>A0A0L0F209</accession>
<evidence type="ECO:0000313" key="1">
    <source>
        <dbReference type="EMBL" id="KNC70651.1"/>
    </source>
</evidence>
<organism evidence="1 2">
    <name type="scientific">Sphaeroforma arctica JP610</name>
    <dbReference type="NCBI Taxonomy" id="667725"/>
    <lineage>
        <taxon>Eukaryota</taxon>
        <taxon>Ichthyosporea</taxon>
        <taxon>Ichthyophonida</taxon>
        <taxon>Sphaeroforma</taxon>
    </lineage>
</organism>
<dbReference type="AlphaFoldDB" id="A0A0L0F209"/>
<dbReference type="Gene3D" id="1.25.40.10">
    <property type="entry name" value="Tetratricopeptide repeat domain"/>
    <property type="match status" value="1"/>
</dbReference>
<dbReference type="SUPFAM" id="SSF48452">
    <property type="entry name" value="TPR-like"/>
    <property type="match status" value="1"/>
</dbReference>
<dbReference type="InterPro" id="IPR011990">
    <property type="entry name" value="TPR-like_helical_dom_sf"/>
</dbReference>
<dbReference type="RefSeq" id="XP_014144553.1">
    <property type="nucleotide sequence ID" value="XM_014289078.1"/>
</dbReference>
<dbReference type="Proteomes" id="UP000054560">
    <property type="component" value="Unassembled WGS sequence"/>
</dbReference>
<dbReference type="GeneID" id="25917324"/>